<keyword evidence="5" id="KW-0805">Transcription regulation</keyword>
<keyword evidence="6" id="KW-0731">Sigma factor</keyword>
<dbReference type="AlphaFoldDB" id="A0A549YEJ6"/>
<evidence type="ECO:0000313" key="11">
    <source>
        <dbReference type="EMBL" id="TMN21433.1"/>
    </source>
</evidence>
<accession>A0A5S3R775</accession>
<keyword evidence="8" id="KW-0804">Transcription</keyword>
<dbReference type="PROSITE" id="PS00717">
    <property type="entry name" value="SIGMA54_1"/>
    <property type="match status" value="1"/>
</dbReference>
<dbReference type="GO" id="GO:0016779">
    <property type="term" value="F:nucleotidyltransferase activity"/>
    <property type="evidence" value="ECO:0007669"/>
    <property type="project" value="UniProtKB-KW"/>
</dbReference>
<dbReference type="Proteomes" id="UP000306980">
    <property type="component" value="Unassembled WGS sequence"/>
</dbReference>
<evidence type="ECO:0000259" key="10">
    <source>
        <dbReference type="Pfam" id="PF04963"/>
    </source>
</evidence>
<keyword evidence="2" id="KW-0240">DNA-directed RNA polymerase</keyword>
<evidence type="ECO:0000256" key="2">
    <source>
        <dbReference type="ARBA" id="ARBA00022478"/>
    </source>
</evidence>
<dbReference type="RefSeq" id="WP_138601829.1">
    <property type="nucleotide sequence ID" value="NZ_VCIA01000001.1"/>
</dbReference>
<dbReference type="Pfam" id="PF00309">
    <property type="entry name" value="Sigma54_AID"/>
    <property type="match status" value="1"/>
</dbReference>
<dbReference type="OrthoDB" id="9814402at2"/>
<dbReference type="PRINTS" id="PR00045">
    <property type="entry name" value="SIGMA54FCT"/>
</dbReference>
<dbReference type="GO" id="GO:0016987">
    <property type="term" value="F:sigma factor activity"/>
    <property type="evidence" value="ECO:0007669"/>
    <property type="project" value="UniProtKB-KW"/>
</dbReference>
<dbReference type="PROSITE" id="PS00718">
    <property type="entry name" value="SIGMA54_2"/>
    <property type="match status" value="1"/>
</dbReference>
<comment type="similarity">
    <text evidence="1">Belongs to the sigma-54 factor family.</text>
</comment>
<evidence type="ECO:0000313" key="14">
    <source>
        <dbReference type="Proteomes" id="UP000319280"/>
    </source>
</evidence>
<evidence type="ECO:0000256" key="8">
    <source>
        <dbReference type="ARBA" id="ARBA00023163"/>
    </source>
</evidence>
<dbReference type="PROSITE" id="PS50044">
    <property type="entry name" value="SIGMA54_3"/>
    <property type="match status" value="1"/>
</dbReference>
<reference evidence="11 13" key="1">
    <citation type="submission" date="2019-05" db="EMBL/GenBank/DDBJ databases">
        <title>Genomic analysis of Lentibacillus sp. NKC220-2.</title>
        <authorList>
            <person name="Oh Y.J."/>
        </authorList>
    </citation>
    <scope>NUCLEOTIDE SEQUENCE [LARGE SCALE GENOMIC DNA]</scope>
    <source>
        <strain evidence="11 13">NKC220-2</strain>
    </source>
</reference>
<comment type="caution">
    <text evidence="12">The sequence shown here is derived from an EMBL/GenBank/DDBJ whole genome shotgun (WGS) entry which is preliminary data.</text>
</comment>
<evidence type="ECO:0000259" key="9">
    <source>
        <dbReference type="Pfam" id="PF04552"/>
    </source>
</evidence>
<name>A0A549YEJ6_9BACI</name>
<dbReference type="PIRSF" id="PIRSF000774">
    <property type="entry name" value="RpoN"/>
    <property type="match status" value="1"/>
</dbReference>
<feature type="domain" description="RNA polymerase sigma factor 54 DNA-binding" evidence="9">
    <location>
        <begin position="277"/>
        <end position="435"/>
    </location>
</feature>
<dbReference type="InterPro" id="IPR000394">
    <property type="entry name" value="RNA_pol_sigma_54"/>
</dbReference>
<dbReference type="InterPro" id="IPR007046">
    <property type="entry name" value="RNA_pol_sigma_54_core-bd"/>
</dbReference>
<keyword evidence="7" id="KW-0238">DNA-binding</keyword>
<protein>
    <submittedName>
        <fullName evidence="12">RNA polymerase factor sigma-54</fullName>
    </submittedName>
</protein>
<accession>A0A549YEJ6</accession>
<evidence type="ECO:0000256" key="4">
    <source>
        <dbReference type="ARBA" id="ARBA00022695"/>
    </source>
</evidence>
<dbReference type="Pfam" id="PF04963">
    <property type="entry name" value="Sigma54_CBD"/>
    <property type="match status" value="1"/>
</dbReference>
<evidence type="ECO:0000256" key="1">
    <source>
        <dbReference type="ARBA" id="ARBA00008798"/>
    </source>
</evidence>
<evidence type="ECO:0000256" key="3">
    <source>
        <dbReference type="ARBA" id="ARBA00022679"/>
    </source>
</evidence>
<dbReference type="GO" id="GO:0003677">
    <property type="term" value="F:DNA binding"/>
    <property type="evidence" value="ECO:0007669"/>
    <property type="project" value="UniProtKB-KW"/>
</dbReference>
<dbReference type="InterPro" id="IPR038709">
    <property type="entry name" value="RpoN_core-bd_sf"/>
</dbReference>
<organism evidence="12 14">
    <name type="scientific">Lentibacillus cibarius</name>
    <dbReference type="NCBI Taxonomy" id="2583219"/>
    <lineage>
        <taxon>Bacteria</taxon>
        <taxon>Bacillati</taxon>
        <taxon>Bacillota</taxon>
        <taxon>Bacilli</taxon>
        <taxon>Bacillales</taxon>
        <taxon>Bacillaceae</taxon>
        <taxon>Lentibacillus</taxon>
    </lineage>
</organism>
<dbReference type="PANTHER" id="PTHR32248:SF4">
    <property type="entry name" value="RNA POLYMERASE SIGMA-54 FACTOR"/>
    <property type="match status" value="1"/>
</dbReference>
<evidence type="ECO:0000256" key="7">
    <source>
        <dbReference type="ARBA" id="ARBA00023125"/>
    </source>
</evidence>
<keyword evidence="14" id="KW-1185">Reference proteome</keyword>
<evidence type="ECO:0000313" key="12">
    <source>
        <dbReference type="EMBL" id="TRM10310.1"/>
    </source>
</evidence>
<keyword evidence="4" id="KW-0548">Nucleotidyltransferase</keyword>
<evidence type="ECO:0000313" key="13">
    <source>
        <dbReference type="Proteomes" id="UP000306980"/>
    </source>
</evidence>
<dbReference type="EMBL" id="VCIA01000001">
    <property type="protein sequence ID" value="TMN21433.1"/>
    <property type="molecule type" value="Genomic_DNA"/>
</dbReference>
<dbReference type="Gene3D" id="1.10.10.1330">
    <property type="entry name" value="RNA polymerase sigma-54 factor, core-binding domain"/>
    <property type="match status" value="1"/>
</dbReference>
<dbReference type="GO" id="GO:0000428">
    <property type="term" value="C:DNA-directed RNA polymerase complex"/>
    <property type="evidence" value="ECO:0007669"/>
    <property type="project" value="UniProtKB-KW"/>
</dbReference>
<gene>
    <name evidence="12" type="primary">rpoN</name>
    <name evidence="11" type="ORF">FFL34_04395</name>
    <name evidence="12" type="ORF">FH966_00460</name>
</gene>
<keyword evidence="3" id="KW-0808">Transferase</keyword>
<reference evidence="12 14" key="2">
    <citation type="submission" date="2019-07" db="EMBL/GenBank/DDBJ databases">
        <title>Genomic analysis of Lentibacillus sp. NKC851-2.</title>
        <authorList>
            <person name="Oh Y.J."/>
        </authorList>
    </citation>
    <scope>NUCLEOTIDE SEQUENCE [LARGE SCALE GENOMIC DNA]</scope>
    <source>
        <strain evidence="12 14">NKC851-2</strain>
    </source>
</reference>
<evidence type="ECO:0000256" key="6">
    <source>
        <dbReference type="ARBA" id="ARBA00023082"/>
    </source>
</evidence>
<dbReference type="EMBL" id="VJMZ01000001">
    <property type="protein sequence ID" value="TRM10310.1"/>
    <property type="molecule type" value="Genomic_DNA"/>
</dbReference>
<dbReference type="Pfam" id="PF04552">
    <property type="entry name" value="Sigma54_DBD"/>
    <property type="match status" value="1"/>
</dbReference>
<dbReference type="InterPro" id="IPR007634">
    <property type="entry name" value="RNA_pol_sigma_54_DNA-bd"/>
</dbReference>
<feature type="domain" description="RNA polymerase sigma factor 54 core-binding" evidence="10">
    <location>
        <begin position="82"/>
        <end position="265"/>
    </location>
</feature>
<dbReference type="Proteomes" id="UP000319280">
    <property type="component" value="Unassembled WGS sequence"/>
</dbReference>
<dbReference type="GO" id="GO:0006352">
    <property type="term" value="P:DNA-templated transcription initiation"/>
    <property type="evidence" value="ECO:0007669"/>
    <property type="project" value="InterPro"/>
</dbReference>
<dbReference type="NCBIfam" id="TIGR02395">
    <property type="entry name" value="rpoN_sigma"/>
    <property type="match status" value="1"/>
</dbReference>
<proteinExistence type="inferred from homology"/>
<sequence>MELGLFQKQTMNLVMTTELRQAIALLQYNTIDLSQFIQEQAVENPLIELEEQTTEPRFEDVRHVPNARTSTNSDVSPLDFIANDQPDLYDDLMEQAQYLNINEQERGILQYLILNLDDHGLLPLTSAEIADQLTVNTEMVDTCIAMLQRLEPIGVGARDIYECLLLQATYYYPGDELLATVIEHHLEALANKKWKELAKRLNISLQDVKQLYEQMITLNPRPCAGLFNSGPDVLYPDVTVENVNGTYTVSLNDHYLPKIHLNETYMSLKDTNPSASSYIKDHYRQYQWLVKSIEQRKATIIKITNTIIEKQRPFLEHGFSHLHPMTLKEVADAIGMHESTVSRATNNKVIQTPSGSYEMSRLFTSKLGTSDNSNASSAQVKILLKQLIDNEDQKKPLSDQKLAEHVKKHNGITISRRTVAKYREELNILSSSKRKIIS</sequence>
<dbReference type="GO" id="GO:0001216">
    <property type="term" value="F:DNA-binding transcription activator activity"/>
    <property type="evidence" value="ECO:0007669"/>
    <property type="project" value="InterPro"/>
</dbReference>
<evidence type="ECO:0000256" key="5">
    <source>
        <dbReference type="ARBA" id="ARBA00023015"/>
    </source>
</evidence>
<dbReference type="Gene3D" id="1.10.10.60">
    <property type="entry name" value="Homeodomain-like"/>
    <property type="match status" value="1"/>
</dbReference>
<dbReference type="PANTHER" id="PTHR32248">
    <property type="entry name" value="RNA POLYMERASE SIGMA-54 FACTOR"/>
    <property type="match status" value="1"/>
</dbReference>